<proteinExistence type="predicted"/>
<organism evidence="1 2">
    <name type="scientific">Caerostris extrusa</name>
    <name type="common">Bark spider</name>
    <name type="synonym">Caerostris bankana</name>
    <dbReference type="NCBI Taxonomy" id="172846"/>
    <lineage>
        <taxon>Eukaryota</taxon>
        <taxon>Metazoa</taxon>
        <taxon>Ecdysozoa</taxon>
        <taxon>Arthropoda</taxon>
        <taxon>Chelicerata</taxon>
        <taxon>Arachnida</taxon>
        <taxon>Araneae</taxon>
        <taxon>Araneomorphae</taxon>
        <taxon>Entelegynae</taxon>
        <taxon>Araneoidea</taxon>
        <taxon>Araneidae</taxon>
        <taxon>Caerostris</taxon>
    </lineage>
</organism>
<dbReference type="AlphaFoldDB" id="A0AAV4Q335"/>
<evidence type="ECO:0000313" key="2">
    <source>
        <dbReference type="Proteomes" id="UP001054945"/>
    </source>
</evidence>
<dbReference type="EMBL" id="BPLR01005590">
    <property type="protein sequence ID" value="GIY03526.1"/>
    <property type="molecule type" value="Genomic_DNA"/>
</dbReference>
<comment type="caution">
    <text evidence="1">The sequence shown here is derived from an EMBL/GenBank/DDBJ whole genome shotgun (WGS) entry which is preliminary data.</text>
</comment>
<reference evidence="1 2" key="1">
    <citation type="submission" date="2021-06" db="EMBL/GenBank/DDBJ databases">
        <title>Caerostris extrusa draft genome.</title>
        <authorList>
            <person name="Kono N."/>
            <person name="Arakawa K."/>
        </authorList>
    </citation>
    <scope>NUCLEOTIDE SEQUENCE [LARGE SCALE GENOMIC DNA]</scope>
</reference>
<protein>
    <submittedName>
        <fullName evidence="1">Uncharacterized protein</fullName>
    </submittedName>
</protein>
<name>A0AAV4Q335_CAEEX</name>
<dbReference type="Proteomes" id="UP001054945">
    <property type="component" value="Unassembled WGS sequence"/>
</dbReference>
<gene>
    <name evidence="1" type="ORF">CEXT_207011</name>
</gene>
<keyword evidence="2" id="KW-1185">Reference proteome</keyword>
<sequence length="110" mass="13067">MVIPVLEFPNISLRFPFRFSEEFSVFFRCELRGEKGHRNSERIKIPGITMDRKVGFHQRMKWHLKRRQQHPASTQIYSHFQLHNSNFYFGGFVLKADAFISKGRSGFLDC</sequence>
<accession>A0AAV4Q335</accession>
<evidence type="ECO:0000313" key="1">
    <source>
        <dbReference type="EMBL" id="GIY03526.1"/>
    </source>
</evidence>